<dbReference type="AlphaFoldDB" id="A0A6G5RTM2"/>
<accession>A0A6G5RTM2</accession>
<dbReference type="Pfam" id="PF01548">
    <property type="entry name" value="DEDD_Tnp_IS110"/>
    <property type="match status" value="1"/>
</dbReference>
<organism evidence="2 3">
    <name type="scientific">Streptomyces hawaiiensis</name>
    <dbReference type="NCBI Taxonomy" id="67305"/>
    <lineage>
        <taxon>Bacteria</taxon>
        <taxon>Bacillati</taxon>
        <taxon>Actinomycetota</taxon>
        <taxon>Actinomycetes</taxon>
        <taxon>Kitasatosporales</taxon>
        <taxon>Streptomycetaceae</taxon>
        <taxon>Streptomyces</taxon>
    </lineage>
</organism>
<dbReference type="Proteomes" id="UP000495940">
    <property type="component" value="Chromosome"/>
</dbReference>
<evidence type="ECO:0000313" key="3">
    <source>
        <dbReference type="Proteomes" id="UP000495940"/>
    </source>
</evidence>
<dbReference type="EMBL" id="CP021978">
    <property type="protein sequence ID" value="QCD60897.1"/>
    <property type="molecule type" value="Genomic_DNA"/>
</dbReference>
<reference evidence="2 3" key="1">
    <citation type="submission" date="2017-06" db="EMBL/GenBank/DDBJ databases">
        <title>Complete Genome Sequence of Streptomyces hawaiiensis NRRL 15010 and insights into acyldepsipeptides biosynthesis.</title>
        <authorList>
            <person name="Mariita R.M."/>
            <person name="Sello J.K."/>
        </authorList>
    </citation>
    <scope>NUCLEOTIDE SEQUENCE [LARGE SCALE GENOMIC DNA]</scope>
    <source>
        <strain evidence="2 3">ATCC 12236</strain>
    </source>
</reference>
<evidence type="ECO:0000259" key="1">
    <source>
        <dbReference type="Pfam" id="PF01548"/>
    </source>
</evidence>
<dbReference type="InterPro" id="IPR047650">
    <property type="entry name" value="Transpos_IS110"/>
</dbReference>
<dbReference type="InterPro" id="IPR002525">
    <property type="entry name" value="Transp_IS110-like_N"/>
</dbReference>
<evidence type="ECO:0000313" key="2">
    <source>
        <dbReference type="EMBL" id="QCD60897.1"/>
    </source>
</evidence>
<sequence length="119" mass="12848">MARVRIFGALRRAGVECTGSYGAALARFLSRENVQVVEVNQPDRAMRHKHGKTDAVDAEAAARAVLSGHADVTPKTCEDPAADMRVMRLARESAVNARTQAKNQLKAVAARCRTGLLYG</sequence>
<gene>
    <name evidence="2" type="ORF">CEB94_33380</name>
</gene>
<keyword evidence="3" id="KW-1185">Reference proteome</keyword>
<proteinExistence type="predicted"/>
<name>A0A6G5RTM2_9ACTN</name>
<feature type="domain" description="Transposase IS110-like N-terminal" evidence="1">
    <location>
        <begin position="13"/>
        <end position="108"/>
    </location>
</feature>
<dbReference type="GO" id="GO:0003677">
    <property type="term" value="F:DNA binding"/>
    <property type="evidence" value="ECO:0007669"/>
    <property type="project" value="InterPro"/>
</dbReference>
<dbReference type="PANTHER" id="PTHR33055:SF3">
    <property type="entry name" value="PUTATIVE TRANSPOSASE FOR IS117-RELATED"/>
    <property type="match status" value="1"/>
</dbReference>
<dbReference type="GO" id="GO:0004803">
    <property type="term" value="F:transposase activity"/>
    <property type="evidence" value="ECO:0007669"/>
    <property type="project" value="InterPro"/>
</dbReference>
<protein>
    <recommendedName>
        <fullName evidence="1">Transposase IS110-like N-terminal domain-containing protein</fullName>
    </recommendedName>
</protein>
<dbReference type="PANTHER" id="PTHR33055">
    <property type="entry name" value="TRANSPOSASE FOR INSERTION SEQUENCE ELEMENT IS1111A"/>
    <property type="match status" value="1"/>
</dbReference>
<dbReference type="GO" id="GO:0006313">
    <property type="term" value="P:DNA transposition"/>
    <property type="evidence" value="ECO:0007669"/>
    <property type="project" value="InterPro"/>
</dbReference>
<dbReference type="KEGG" id="shaw:CEB94_33380"/>